<dbReference type="GO" id="GO:0005524">
    <property type="term" value="F:ATP binding"/>
    <property type="evidence" value="ECO:0007669"/>
    <property type="project" value="UniProtKB-KW"/>
</dbReference>
<dbReference type="Gene3D" id="3.30.1010.10">
    <property type="entry name" value="Phosphatidylinositol 3-kinase Catalytic Subunit, Chain A, domain 4"/>
    <property type="match status" value="1"/>
</dbReference>
<dbReference type="GO" id="GO:0046854">
    <property type="term" value="P:phosphatidylinositol phosphate biosynthetic process"/>
    <property type="evidence" value="ECO:0007669"/>
    <property type="project" value="InterPro"/>
</dbReference>
<evidence type="ECO:0000256" key="2">
    <source>
        <dbReference type="ARBA" id="ARBA00006209"/>
    </source>
</evidence>
<protein>
    <recommendedName>
        <fullName evidence="3">1-phosphatidylinositol 4-kinase</fullName>
        <ecNumber evidence="3">2.7.1.67</ecNumber>
    </recommendedName>
</protein>
<dbReference type="Proteomes" id="UP000821837">
    <property type="component" value="Unassembled WGS sequence"/>
</dbReference>
<dbReference type="PANTHER" id="PTHR10048:SF15">
    <property type="entry name" value="PHOSPHATIDYLINOSITOL 4-KINASE ALPHA"/>
    <property type="match status" value="1"/>
</dbReference>
<feature type="domain" description="PI3K/PI4K catalytic" evidence="8">
    <location>
        <begin position="51"/>
        <end position="115"/>
    </location>
</feature>
<accession>A0A9D4Q5B5</accession>
<evidence type="ECO:0000259" key="8">
    <source>
        <dbReference type="PROSITE" id="PS50290"/>
    </source>
</evidence>
<dbReference type="GO" id="GO:0004430">
    <property type="term" value="F:1-phosphatidylinositol 4-kinase activity"/>
    <property type="evidence" value="ECO:0007669"/>
    <property type="project" value="UniProtKB-EC"/>
</dbReference>
<organism evidence="9 10">
    <name type="scientific">Rhipicephalus sanguineus</name>
    <name type="common">Brown dog tick</name>
    <name type="synonym">Ixodes sanguineus</name>
    <dbReference type="NCBI Taxonomy" id="34632"/>
    <lineage>
        <taxon>Eukaryota</taxon>
        <taxon>Metazoa</taxon>
        <taxon>Ecdysozoa</taxon>
        <taxon>Arthropoda</taxon>
        <taxon>Chelicerata</taxon>
        <taxon>Arachnida</taxon>
        <taxon>Acari</taxon>
        <taxon>Parasitiformes</taxon>
        <taxon>Ixodida</taxon>
        <taxon>Ixodoidea</taxon>
        <taxon>Ixodidae</taxon>
        <taxon>Rhipicephalinae</taxon>
        <taxon>Rhipicephalus</taxon>
        <taxon>Rhipicephalus</taxon>
    </lineage>
</organism>
<comment type="similarity">
    <text evidence="2">Belongs to the PI3/PI4-kinase family. Type III PI4K subfamily.</text>
</comment>
<dbReference type="InterPro" id="IPR000403">
    <property type="entry name" value="PI3/4_kinase_cat_dom"/>
</dbReference>
<evidence type="ECO:0000256" key="6">
    <source>
        <dbReference type="ARBA" id="ARBA00022777"/>
    </source>
</evidence>
<proteinExistence type="inferred from homology"/>
<dbReference type="Pfam" id="PF00454">
    <property type="entry name" value="PI3_PI4_kinase"/>
    <property type="match status" value="1"/>
</dbReference>
<dbReference type="InterPro" id="IPR015433">
    <property type="entry name" value="PI3/4_kinase"/>
</dbReference>
<dbReference type="GO" id="GO:0005737">
    <property type="term" value="C:cytoplasm"/>
    <property type="evidence" value="ECO:0007669"/>
    <property type="project" value="TreeGrafter"/>
</dbReference>
<evidence type="ECO:0000256" key="1">
    <source>
        <dbReference type="ARBA" id="ARBA00001686"/>
    </source>
</evidence>
<dbReference type="PROSITE" id="PS50290">
    <property type="entry name" value="PI3_4_KINASE_3"/>
    <property type="match status" value="1"/>
</dbReference>
<gene>
    <name evidence="9" type="ORF">HPB52_007958</name>
</gene>
<keyword evidence="7" id="KW-0067">ATP-binding</keyword>
<dbReference type="EMBL" id="JABSTV010001248">
    <property type="protein sequence ID" value="KAH7968346.1"/>
    <property type="molecule type" value="Genomic_DNA"/>
</dbReference>
<keyword evidence="10" id="KW-1185">Reference proteome</keyword>
<reference evidence="9" key="2">
    <citation type="submission" date="2021-09" db="EMBL/GenBank/DDBJ databases">
        <authorList>
            <person name="Jia N."/>
            <person name="Wang J."/>
            <person name="Shi W."/>
            <person name="Du L."/>
            <person name="Sun Y."/>
            <person name="Zhan W."/>
            <person name="Jiang J."/>
            <person name="Wang Q."/>
            <person name="Zhang B."/>
            <person name="Ji P."/>
            <person name="Sakyi L.B."/>
            <person name="Cui X."/>
            <person name="Yuan T."/>
            <person name="Jiang B."/>
            <person name="Yang W."/>
            <person name="Lam T.T.-Y."/>
            <person name="Chang Q."/>
            <person name="Ding S."/>
            <person name="Wang X."/>
            <person name="Zhu J."/>
            <person name="Ruan X."/>
            <person name="Zhao L."/>
            <person name="Wei J."/>
            <person name="Que T."/>
            <person name="Du C."/>
            <person name="Cheng J."/>
            <person name="Dai P."/>
            <person name="Han X."/>
            <person name="Huang E."/>
            <person name="Gao Y."/>
            <person name="Liu J."/>
            <person name="Shao H."/>
            <person name="Ye R."/>
            <person name="Li L."/>
            <person name="Wei W."/>
            <person name="Wang X."/>
            <person name="Wang C."/>
            <person name="Huo Q."/>
            <person name="Li W."/>
            <person name="Guo W."/>
            <person name="Chen H."/>
            <person name="Chen S."/>
            <person name="Zhou L."/>
            <person name="Zhou L."/>
            <person name="Ni X."/>
            <person name="Tian J."/>
            <person name="Zhou Y."/>
            <person name="Sheng Y."/>
            <person name="Liu T."/>
            <person name="Pan Y."/>
            <person name="Xia L."/>
            <person name="Li J."/>
            <person name="Zhao F."/>
            <person name="Cao W."/>
        </authorList>
    </citation>
    <scope>NUCLEOTIDE SEQUENCE</scope>
    <source>
        <strain evidence="9">Rsan-2018</strain>
        <tissue evidence="9">Larvae</tissue>
    </source>
</reference>
<dbReference type="SUPFAM" id="SSF56112">
    <property type="entry name" value="Protein kinase-like (PK-like)"/>
    <property type="match status" value="1"/>
</dbReference>
<dbReference type="VEuPathDB" id="VectorBase:RSAN_033348"/>
<sequence>MTLKIVVQPGCYLPSNPEAVVIDIDYKSGTPMQSAAKAPFLARFKVCRCGIKELESKAMSVSQSGMQQLSTGNEYWQAAIFKVGDDVRQDMLALQVISLFKNVFNQVGLDLYLFI</sequence>
<dbReference type="InterPro" id="IPR018936">
    <property type="entry name" value="PI3/4_kinase_CS"/>
</dbReference>
<dbReference type="FunFam" id="3.30.1010.10:FF:000014">
    <property type="entry name" value="Phosphatidylinositol 4-kinase STT4"/>
    <property type="match status" value="1"/>
</dbReference>
<dbReference type="GO" id="GO:0005886">
    <property type="term" value="C:plasma membrane"/>
    <property type="evidence" value="ECO:0007669"/>
    <property type="project" value="TreeGrafter"/>
</dbReference>
<keyword evidence="6" id="KW-0418">Kinase</keyword>
<evidence type="ECO:0000256" key="7">
    <source>
        <dbReference type="ARBA" id="ARBA00022840"/>
    </source>
</evidence>
<name>A0A9D4Q5B5_RHISA</name>
<dbReference type="GO" id="GO:0048015">
    <property type="term" value="P:phosphatidylinositol-mediated signaling"/>
    <property type="evidence" value="ECO:0007669"/>
    <property type="project" value="TreeGrafter"/>
</dbReference>
<dbReference type="EC" id="2.7.1.67" evidence="3"/>
<evidence type="ECO:0000256" key="4">
    <source>
        <dbReference type="ARBA" id="ARBA00022679"/>
    </source>
</evidence>
<evidence type="ECO:0000256" key="5">
    <source>
        <dbReference type="ARBA" id="ARBA00022741"/>
    </source>
</evidence>
<dbReference type="PROSITE" id="PS00915">
    <property type="entry name" value="PI3_4_KINASE_1"/>
    <property type="match status" value="1"/>
</dbReference>
<dbReference type="PANTHER" id="PTHR10048">
    <property type="entry name" value="PHOSPHATIDYLINOSITOL KINASE"/>
    <property type="match status" value="1"/>
</dbReference>
<keyword evidence="4" id="KW-0808">Transferase</keyword>
<evidence type="ECO:0000313" key="10">
    <source>
        <dbReference type="Proteomes" id="UP000821837"/>
    </source>
</evidence>
<evidence type="ECO:0000313" key="9">
    <source>
        <dbReference type="EMBL" id="KAH7968346.1"/>
    </source>
</evidence>
<keyword evidence="5" id="KW-0547">Nucleotide-binding</keyword>
<reference evidence="9" key="1">
    <citation type="journal article" date="2020" name="Cell">
        <title>Large-Scale Comparative Analyses of Tick Genomes Elucidate Their Genetic Diversity and Vector Capacities.</title>
        <authorList>
            <consortium name="Tick Genome and Microbiome Consortium (TIGMIC)"/>
            <person name="Jia N."/>
            <person name="Wang J."/>
            <person name="Shi W."/>
            <person name="Du L."/>
            <person name="Sun Y."/>
            <person name="Zhan W."/>
            <person name="Jiang J.F."/>
            <person name="Wang Q."/>
            <person name="Zhang B."/>
            <person name="Ji P."/>
            <person name="Bell-Sakyi L."/>
            <person name="Cui X.M."/>
            <person name="Yuan T.T."/>
            <person name="Jiang B.G."/>
            <person name="Yang W.F."/>
            <person name="Lam T.T."/>
            <person name="Chang Q.C."/>
            <person name="Ding S.J."/>
            <person name="Wang X.J."/>
            <person name="Zhu J.G."/>
            <person name="Ruan X.D."/>
            <person name="Zhao L."/>
            <person name="Wei J.T."/>
            <person name="Ye R.Z."/>
            <person name="Que T.C."/>
            <person name="Du C.H."/>
            <person name="Zhou Y.H."/>
            <person name="Cheng J.X."/>
            <person name="Dai P.F."/>
            <person name="Guo W.B."/>
            <person name="Han X.H."/>
            <person name="Huang E.J."/>
            <person name="Li L.F."/>
            <person name="Wei W."/>
            <person name="Gao Y.C."/>
            <person name="Liu J.Z."/>
            <person name="Shao H.Z."/>
            <person name="Wang X."/>
            <person name="Wang C.C."/>
            <person name="Yang T.C."/>
            <person name="Huo Q.B."/>
            <person name="Li W."/>
            <person name="Chen H.Y."/>
            <person name="Chen S.E."/>
            <person name="Zhou L.G."/>
            <person name="Ni X.B."/>
            <person name="Tian J.H."/>
            <person name="Sheng Y."/>
            <person name="Liu T."/>
            <person name="Pan Y.S."/>
            <person name="Xia L.Y."/>
            <person name="Li J."/>
            <person name="Zhao F."/>
            <person name="Cao W.C."/>
        </authorList>
    </citation>
    <scope>NUCLEOTIDE SEQUENCE</scope>
    <source>
        <strain evidence="9">Rsan-2018</strain>
    </source>
</reference>
<comment type="catalytic activity">
    <reaction evidence="1">
        <text>a 1,2-diacyl-sn-glycero-3-phospho-(1D-myo-inositol) + ATP = a 1,2-diacyl-sn-glycero-3-phospho-(1D-myo-inositol 4-phosphate) + ADP + H(+)</text>
        <dbReference type="Rhea" id="RHEA:19877"/>
        <dbReference type="ChEBI" id="CHEBI:15378"/>
        <dbReference type="ChEBI" id="CHEBI:30616"/>
        <dbReference type="ChEBI" id="CHEBI:57880"/>
        <dbReference type="ChEBI" id="CHEBI:58178"/>
        <dbReference type="ChEBI" id="CHEBI:456216"/>
        <dbReference type="EC" id="2.7.1.67"/>
    </reaction>
</comment>
<evidence type="ECO:0000256" key="3">
    <source>
        <dbReference type="ARBA" id="ARBA00012169"/>
    </source>
</evidence>
<comment type="caution">
    <text evidence="9">The sequence shown here is derived from an EMBL/GenBank/DDBJ whole genome shotgun (WGS) entry which is preliminary data.</text>
</comment>
<dbReference type="InterPro" id="IPR011009">
    <property type="entry name" value="Kinase-like_dom_sf"/>
</dbReference>
<dbReference type="AlphaFoldDB" id="A0A9D4Q5B5"/>